<dbReference type="Gene3D" id="3.30.70.270">
    <property type="match status" value="1"/>
</dbReference>
<dbReference type="RefSeq" id="WP_127700643.1">
    <property type="nucleotide sequence ID" value="NZ_SACS01000024.1"/>
</dbReference>
<dbReference type="GO" id="GO:0005886">
    <property type="term" value="C:plasma membrane"/>
    <property type="evidence" value="ECO:0007669"/>
    <property type="project" value="TreeGrafter"/>
</dbReference>
<feature type="domain" description="GGDEF" evidence="5">
    <location>
        <begin position="854"/>
        <end position="983"/>
    </location>
</feature>
<dbReference type="OrthoDB" id="176203at2"/>
<proteinExistence type="predicted"/>
<gene>
    <name evidence="6" type="ORF">EOE67_17590</name>
</gene>
<evidence type="ECO:0000256" key="1">
    <source>
        <dbReference type="ARBA" id="ARBA00001946"/>
    </source>
</evidence>
<dbReference type="PANTHER" id="PTHR45138">
    <property type="entry name" value="REGULATORY COMPONENTS OF SENSORY TRANSDUCTION SYSTEM"/>
    <property type="match status" value="1"/>
</dbReference>
<organism evidence="6 7">
    <name type="scientific">Rheinheimera riviphila</name>
    <dbReference type="NCBI Taxonomy" id="1834037"/>
    <lineage>
        <taxon>Bacteria</taxon>
        <taxon>Pseudomonadati</taxon>
        <taxon>Pseudomonadota</taxon>
        <taxon>Gammaproteobacteria</taxon>
        <taxon>Chromatiales</taxon>
        <taxon>Chromatiaceae</taxon>
        <taxon>Rheinheimera</taxon>
    </lineage>
</organism>
<dbReference type="InterPro" id="IPR011110">
    <property type="entry name" value="Reg_prop"/>
</dbReference>
<comment type="caution">
    <text evidence="6">The sequence shown here is derived from an EMBL/GenBank/DDBJ whole genome shotgun (WGS) entry which is preliminary data.</text>
</comment>
<dbReference type="InterPro" id="IPR000160">
    <property type="entry name" value="GGDEF_dom"/>
</dbReference>
<dbReference type="SUPFAM" id="SSF55073">
    <property type="entry name" value="Nucleotide cyclase"/>
    <property type="match status" value="1"/>
</dbReference>
<evidence type="ECO:0000256" key="2">
    <source>
        <dbReference type="ARBA" id="ARBA00012528"/>
    </source>
</evidence>
<dbReference type="SMART" id="SM00267">
    <property type="entry name" value="GGDEF"/>
    <property type="match status" value="1"/>
</dbReference>
<dbReference type="InterPro" id="IPR043128">
    <property type="entry name" value="Rev_trsase/Diguanyl_cyclase"/>
</dbReference>
<dbReference type="InterPro" id="IPR011123">
    <property type="entry name" value="Y_Y_Y"/>
</dbReference>
<dbReference type="Gene3D" id="2.60.40.10">
    <property type="entry name" value="Immunoglobulins"/>
    <property type="match status" value="1"/>
</dbReference>
<protein>
    <recommendedName>
        <fullName evidence="2">diguanylate cyclase</fullName>
        <ecNumber evidence="2">2.7.7.65</ecNumber>
    </recommendedName>
</protein>
<keyword evidence="4" id="KW-0732">Signal</keyword>
<dbReference type="InterPro" id="IPR029787">
    <property type="entry name" value="Nucleotide_cyclase"/>
</dbReference>
<dbReference type="EMBL" id="SACS01000024">
    <property type="protein sequence ID" value="RVU33270.1"/>
    <property type="molecule type" value="Genomic_DNA"/>
</dbReference>
<dbReference type="NCBIfam" id="TIGR00254">
    <property type="entry name" value="GGDEF"/>
    <property type="match status" value="1"/>
</dbReference>
<keyword evidence="3" id="KW-0472">Membrane</keyword>
<dbReference type="InterPro" id="IPR050469">
    <property type="entry name" value="Diguanylate_Cyclase"/>
</dbReference>
<dbReference type="SUPFAM" id="SSF63829">
    <property type="entry name" value="Calcium-dependent phosphotriesterase"/>
    <property type="match status" value="3"/>
</dbReference>
<evidence type="ECO:0000313" key="6">
    <source>
        <dbReference type="EMBL" id="RVU33270.1"/>
    </source>
</evidence>
<dbReference type="PROSITE" id="PS50887">
    <property type="entry name" value="GGDEF"/>
    <property type="match status" value="1"/>
</dbReference>
<accession>A0A437QG07</accession>
<dbReference type="InterPro" id="IPR013783">
    <property type="entry name" value="Ig-like_fold"/>
</dbReference>
<dbReference type="Proteomes" id="UP000283077">
    <property type="component" value="Unassembled WGS sequence"/>
</dbReference>
<dbReference type="PANTHER" id="PTHR45138:SF24">
    <property type="entry name" value="DIGUANYLATE CYCLASE DGCC-RELATED"/>
    <property type="match status" value="1"/>
</dbReference>
<dbReference type="GO" id="GO:0043709">
    <property type="term" value="P:cell adhesion involved in single-species biofilm formation"/>
    <property type="evidence" value="ECO:0007669"/>
    <property type="project" value="TreeGrafter"/>
</dbReference>
<keyword evidence="7" id="KW-1185">Reference proteome</keyword>
<dbReference type="EC" id="2.7.7.65" evidence="2"/>
<feature type="transmembrane region" description="Helical" evidence="3">
    <location>
        <begin position="745"/>
        <end position="767"/>
    </location>
</feature>
<dbReference type="FunFam" id="3.30.70.270:FF:000001">
    <property type="entry name" value="Diguanylate cyclase domain protein"/>
    <property type="match status" value="1"/>
</dbReference>
<dbReference type="GO" id="GO:0052621">
    <property type="term" value="F:diguanylate cyclase activity"/>
    <property type="evidence" value="ECO:0007669"/>
    <property type="project" value="UniProtKB-EC"/>
</dbReference>
<dbReference type="CDD" id="cd01949">
    <property type="entry name" value="GGDEF"/>
    <property type="match status" value="1"/>
</dbReference>
<dbReference type="Pfam" id="PF07494">
    <property type="entry name" value="Reg_prop"/>
    <property type="match status" value="2"/>
</dbReference>
<dbReference type="InterPro" id="IPR015943">
    <property type="entry name" value="WD40/YVTN_repeat-like_dom_sf"/>
</dbReference>
<keyword evidence="3" id="KW-1133">Transmembrane helix</keyword>
<sequence length="983" mass="108324">MRLTFILLLQLLLSLCSFDLLARPAPLADYFRESWTTRDGLPHNTINSIIQSKDGYLWFATWEGAARYDGRSFTVFGRSELTGLPDSGVRVFSLDRNGDLLMGGSRGGMALVKDGQWQSLPAVEKLINDLTRDANGRLWIATEGGGLLLQQPDGQTRQFTAADGLTPTVIYRLLDDTQGKIWLATQQGLYWFDPSLTNPVFHLAGPEQGMPLTSIFALTLSGDGTLLVGTEQGAFKRQQQQFTPLDPGLKGVAVSVMMLDQQQQIWLGTINQGVMRLGTLGLEQLTVADGLPNNRVLALWQDREKSIWIGTNGGVLRLRDAPFSNLTTSKGLSDNYVRTVLEHRDGSMWIGSSGGLDRQLDGKISAVTHPQGGPLTSVLSLAEGPDGDVWVGSYSQGLMRLRNGKVIAVFDRAFGLTSNEVRAILPMADGSVWVGTSGGLSHLVDGTVREFHVKDGLSGEFVTALAVQPNGKLWVGTGSGVSIQEGDKFRQLPLNNFDQADYVFGFYQPPASDDLWLATDRGLVRFDAVKNQIQLVGKAAGLPFDKVFAIAAEADQYFWLSSNRGILRVKQQDVLQVAAGTQSKLVGYELFGESDGMQSAQCNGGSMPAAVARQDGSLWFATSQGVAMVTPTRLSEFVIRTPPVVVQKLSADGVQYPVAAQQLSAGTRRVEMQFAGLSYVMPTRIQYRTKLVGFDKDWVERGPQHVAEYTNLTPGRYQFLVSAAYPDGDWSADPAAVQLEILPFFWQRTSFMVIAASGMVLLMLALYRWRIHRLRRNEQTLRRQVLEKTSALRQQAEILTLAVEEKSILAEQLRLQAAAFAAQAREDGLTGLANRRAFDEQLASEFNRAQRLHHQLCLVIIDIDHFKRINDQWSHMAGDEVLKRIAQILKLHSRDIDMTSRWGGEEFALLLPQTSLQQGHEVCERLRHAIESTDYQDIAAGLTVTASFGLAVNTGLAHYDKLISRADSLLYQAKANGRNTVCS</sequence>
<comment type="cofactor">
    <cofactor evidence="1">
        <name>Mg(2+)</name>
        <dbReference type="ChEBI" id="CHEBI:18420"/>
    </cofactor>
</comment>
<evidence type="ECO:0000256" key="4">
    <source>
        <dbReference type="SAM" id="SignalP"/>
    </source>
</evidence>
<dbReference type="Gene3D" id="2.130.10.10">
    <property type="entry name" value="YVTN repeat-like/Quinoprotein amine dehydrogenase"/>
    <property type="match status" value="3"/>
</dbReference>
<dbReference type="Pfam" id="PF00990">
    <property type="entry name" value="GGDEF"/>
    <property type="match status" value="1"/>
</dbReference>
<feature type="signal peptide" evidence="4">
    <location>
        <begin position="1"/>
        <end position="22"/>
    </location>
</feature>
<dbReference type="AlphaFoldDB" id="A0A437QG07"/>
<dbReference type="Pfam" id="PF07495">
    <property type="entry name" value="Y_Y_Y"/>
    <property type="match status" value="1"/>
</dbReference>
<feature type="chain" id="PRO_5019130216" description="diguanylate cyclase" evidence="4">
    <location>
        <begin position="23"/>
        <end position="983"/>
    </location>
</feature>
<name>A0A437QG07_9GAMM</name>
<evidence type="ECO:0000259" key="5">
    <source>
        <dbReference type="PROSITE" id="PS50887"/>
    </source>
</evidence>
<reference evidence="6 7" key="1">
    <citation type="submission" date="2019-01" db="EMBL/GenBank/DDBJ databases">
        <authorList>
            <person name="Chen W.-M."/>
        </authorList>
    </citation>
    <scope>NUCLEOTIDE SEQUENCE [LARGE SCALE GENOMIC DNA]</scope>
    <source>
        <strain evidence="6 7">KYPC3</strain>
    </source>
</reference>
<dbReference type="GO" id="GO:1902201">
    <property type="term" value="P:negative regulation of bacterial-type flagellum-dependent cell motility"/>
    <property type="evidence" value="ECO:0007669"/>
    <property type="project" value="TreeGrafter"/>
</dbReference>
<evidence type="ECO:0000256" key="3">
    <source>
        <dbReference type="SAM" id="Phobius"/>
    </source>
</evidence>
<keyword evidence="3" id="KW-0812">Transmembrane</keyword>
<evidence type="ECO:0000313" key="7">
    <source>
        <dbReference type="Proteomes" id="UP000283077"/>
    </source>
</evidence>